<comment type="caution">
    <text evidence="2">The sequence shown here is derived from an EMBL/GenBank/DDBJ whole genome shotgun (WGS) entry which is preliminary data.</text>
</comment>
<dbReference type="SUPFAM" id="SSF52949">
    <property type="entry name" value="Macro domain-like"/>
    <property type="match status" value="1"/>
</dbReference>
<dbReference type="CDD" id="cd02908">
    <property type="entry name" value="Macro_OAADPr_deacetylase"/>
    <property type="match status" value="1"/>
</dbReference>
<dbReference type="EMBL" id="FCNZ02000003">
    <property type="protein sequence ID" value="SAL21334.1"/>
    <property type="molecule type" value="Genomic_DNA"/>
</dbReference>
<feature type="domain" description="Macro" evidence="1">
    <location>
        <begin position="1"/>
        <end position="175"/>
    </location>
</feature>
<dbReference type="Pfam" id="PF01661">
    <property type="entry name" value="Macro"/>
    <property type="match status" value="1"/>
</dbReference>
<dbReference type="AlphaFoldDB" id="A0A158FNA0"/>
<keyword evidence="3" id="KW-1185">Reference proteome</keyword>
<dbReference type="InterPro" id="IPR002589">
    <property type="entry name" value="Macro_dom"/>
</dbReference>
<gene>
    <name evidence="2" type="ORF">AWB66_01115</name>
</gene>
<protein>
    <submittedName>
        <fullName evidence="2">Appr-1-p processing domain-containing protein</fullName>
    </submittedName>
</protein>
<organism evidence="2 3">
    <name type="scientific">Caballeronia telluris</name>
    <dbReference type="NCBI Taxonomy" id="326475"/>
    <lineage>
        <taxon>Bacteria</taxon>
        <taxon>Pseudomonadati</taxon>
        <taxon>Pseudomonadota</taxon>
        <taxon>Betaproteobacteria</taxon>
        <taxon>Burkholderiales</taxon>
        <taxon>Burkholderiaceae</taxon>
        <taxon>Caballeronia</taxon>
    </lineage>
</organism>
<accession>A0A158FNA0</accession>
<dbReference type="PROSITE" id="PS51154">
    <property type="entry name" value="MACRO"/>
    <property type="match status" value="1"/>
</dbReference>
<dbReference type="RefSeq" id="WP_087629267.1">
    <property type="nucleotide sequence ID" value="NZ_FCNZ02000003.1"/>
</dbReference>
<evidence type="ECO:0000313" key="3">
    <source>
        <dbReference type="Proteomes" id="UP000054717"/>
    </source>
</evidence>
<dbReference type="Proteomes" id="UP000054717">
    <property type="component" value="Unassembled WGS sequence"/>
</dbReference>
<sequence length="183" mass="19296">MVAVGHCTLEARLVDITTLDVDAIVNAANKSLLGGGGVDGAIHRAAGRDLKRECETLGGCETGDAKITGGHDLPARHVIHAVGPRWSGGKRNEPALLASCYRRSLELAGEARCKSIAFPAISCGIYRFPVEAAVRIAVDTVIGTLPNVPAIERVIFACFQQPMLDLYTKQLAEATQAPPSKPA</sequence>
<dbReference type="Gene3D" id="3.40.220.10">
    <property type="entry name" value="Leucine Aminopeptidase, subunit E, domain 1"/>
    <property type="match status" value="1"/>
</dbReference>
<dbReference type="PANTHER" id="PTHR11106:SF27">
    <property type="entry name" value="MACRO DOMAIN-CONTAINING PROTEIN"/>
    <property type="match status" value="1"/>
</dbReference>
<dbReference type="STRING" id="326475.AWB66_01115"/>
<dbReference type="InterPro" id="IPR043472">
    <property type="entry name" value="Macro_dom-like"/>
</dbReference>
<name>A0A158FNA0_9BURK</name>
<evidence type="ECO:0000313" key="2">
    <source>
        <dbReference type="EMBL" id="SAL21334.1"/>
    </source>
</evidence>
<dbReference type="SMART" id="SM00506">
    <property type="entry name" value="A1pp"/>
    <property type="match status" value="1"/>
</dbReference>
<dbReference type="PANTHER" id="PTHR11106">
    <property type="entry name" value="GANGLIOSIDE INDUCED DIFFERENTIATION ASSOCIATED PROTEIN 2-RELATED"/>
    <property type="match status" value="1"/>
</dbReference>
<dbReference type="NCBIfam" id="NF001664">
    <property type="entry name" value="PRK00431.1-6"/>
    <property type="match status" value="1"/>
</dbReference>
<dbReference type="GO" id="GO:0061463">
    <property type="term" value="F:O-acetyl-ADP-ribose deacetylase activity"/>
    <property type="evidence" value="ECO:0007669"/>
    <property type="project" value="TreeGrafter"/>
</dbReference>
<evidence type="ECO:0000259" key="1">
    <source>
        <dbReference type="PROSITE" id="PS51154"/>
    </source>
</evidence>
<reference evidence="2" key="1">
    <citation type="submission" date="2016-01" db="EMBL/GenBank/DDBJ databases">
        <authorList>
            <person name="Peeters Charlotte."/>
        </authorList>
    </citation>
    <scope>NUCLEOTIDE SEQUENCE</scope>
    <source>
        <strain evidence="2">LMG 22936</strain>
    </source>
</reference>
<proteinExistence type="predicted"/>